<dbReference type="EMBL" id="JAGTJR010000003">
    <property type="protein sequence ID" value="KAH7062428.1"/>
    <property type="molecule type" value="Genomic_DNA"/>
</dbReference>
<feature type="region of interest" description="Disordered" evidence="6">
    <location>
        <begin position="1"/>
        <end position="63"/>
    </location>
</feature>
<feature type="zinc finger region" description="C3H1-type" evidence="5">
    <location>
        <begin position="225"/>
        <end position="252"/>
    </location>
</feature>
<evidence type="ECO:0000256" key="6">
    <source>
        <dbReference type="SAM" id="MobiDB-lite"/>
    </source>
</evidence>
<dbReference type="InterPro" id="IPR036855">
    <property type="entry name" value="Znf_CCCH_sf"/>
</dbReference>
<keyword evidence="2 5" id="KW-0863">Zinc-finger</keyword>
<organism evidence="9 10">
    <name type="scientific">Macrophomina phaseolina</name>
    <dbReference type="NCBI Taxonomy" id="35725"/>
    <lineage>
        <taxon>Eukaryota</taxon>
        <taxon>Fungi</taxon>
        <taxon>Dikarya</taxon>
        <taxon>Ascomycota</taxon>
        <taxon>Pezizomycotina</taxon>
        <taxon>Dothideomycetes</taxon>
        <taxon>Dothideomycetes incertae sedis</taxon>
        <taxon>Botryosphaeriales</taxon>
        <taxon>Botryosphaeriaceae</taxon>
        <taxon>Macrophomina</taxon>
    </lineage>
</organism>
<accession>A0ABQ8GQH2</accession>
<feature type="domain" description="C3H1-type" evidence="8">
    <location>
        <begin position="225"/>
        <end position="252"/>
    </location>
</feature>
<dbReference type="InterPro" id="IPR000571">
    <property type="entry name" value="Znf_CCCH"/>
</dbReference>
<evidence type="ECO:0000259" key="8">
    <source>
        <dbReference type="PROSITE" id="PS50103"/>
    </source>
</evidence>
<protein>
    <submittedName>
        <fullName evidence="9">Uncharacterized protein</fullName>
    </submittedName>
</protein>
<evidence type="ECO:0000256" key="3">
    <source>
        <dbReference type="ARBA" id="ARBA00022833"/>
    </source>
</evidence>
<dbReference type="Gene3D" id="4.10.1000.10">
    <property type="entry name" value="Zinc finger, CCCH-type"/>
    <property type="match status" value="1"/>
</dbReference>
<feature type="domain" description="RRM" evidence="7">
    <location>
        <begin position="115"/>
        <end position="195"/>
    </location>
</feature>
<dbReference type="SMART" id="SM00356">
    <property type="entry name" value="ZnF_C3H1"/>
    <property type="match status" value="1"/>
</dbReference>
<reference evidence="9 10" key="1">
    <citation type="journal article" date="2021" name="Nat. Commun.">
        <title>Genetic determinants of endophytism in the Arabidopsis root mycobiome.</title>
        <authorList>
            <person name="Mesny F."/>
            <person name="Miyauchi S."/>
            <person name="Thiergart T."/>
            <person name="Pickel B."/>
            <person name="Atanasova L."/>
            <person name="Karlsson M."/>
            <person name="Huettel B."/>
            <person name="Barry K.W."/>
            <person name="Haridas S."/>
            <person name="Chen C."/>
            <person name="Bauer D."/>
            <person name="Andreopoulos W."/>
            <person name="Pangilinan J."/>
            <person name="LaButti K."/>
            <person name="Riley R."/>
            <person name="Lipzen A."/>
            <person name="Clum A."/>
            <person name="Drula E."/>
            <person name="Henrissat B."/>
            <person name="Kohler A."/>
            <person name="Grigoriev I.V."/>
            <person name="Martin F.M."/>
            <person name="Hacquard S."/>
        </authorList>
    </citation>
    <scope>NUCLEOTIDE SEQUENCE [LARGE SCALE GENOMIC DNA]</scope>
    <source>
        <strain evidence="9 10">MPI-SDFR-AT-0080</strain>
    </source>
</reference>
<keyword evidence="4" id="KW-0694">RNA-binding</keyword>
<dbReference type="InterPro" id="IPR035979">
    <property type="entry name" value="RBD_domain_sf"/>
</dbReference>
<dbReference type="SUPFAM" id="SSF54928">
    <property type="entry name" value="RNA-binding domain, RBD"/>
    <property type="match status" value="1"/>
</dbReference>
<dbReference type="InterPro" id="IPR012677">
    <property type="entry name" value="Nucleotide-bd_a/b_plait_sf"/>
</dbReference>
<gene>
    <name evidence="9" type="ORF">B0J12DRAFT_645400</name>
</gene>
<comment type="caution">
    <text evidence="9">The sequence shown here is derived from an EMBL/GenBank/DDBJ whole genome shotgun (WGS) entry which is preliminary data.</text>
</comment>
<dbReference type="PROSITE" id="PS50102">
    <property type="entry name" value="RRM"/>
    <property type="match status" value="1"/>
</dbReference>
<dbReference type="Pfam" id="PF00076">
    <property type="entry name" value="RRM_1"/>
    <property type="match status" value="1"/>
</dbReference>
<dbReference type="SUPFAM" id="SSF90229">
    <property type="entry name" value="CCCH zinc finger"/>
    <property type="match status" value="1"/>
</dbReference>
<sequence>MCKGKAIKQPEEQKRHEEYPKKAEEQKVKETFNKPEELKRAGIMAEQSKKNAHPSEVQNPKAAVESDKFQYAPDDMAVTNEQNGQSGKIVSVKESSSETHTVTAKHNEFVIKPGRRVCISNLPSGAEAKDIEEIIEKKANIGQSIEAITLFRRNNGRPGYAFVDVTDPKHALHIVKWMDNEHLFGWPINLRMACDMNKVTIDELMNNSSATLVLDNGVLGTEQAGYNSITCRFWLQGHCRKGVDCKFTHESSSGSNLLPNRKVARRHYSVHHHGLASGKRNYNFSNIPLPAEYENGEGEASIFGTSVYRPTALRILTDDI</sequence>
<keyword evidence="3 5" id="KW-0862">Zinc</keyword>
<name>A0ABQ8GQH2_9PEZI</name>
<evidence type="ECO:0000313" key="9">
    <source>
        <dbReference type="EMBL" id="KAH7062428.1"/>
    </source>
</evidence>
<evidence type="ECO:0000256" key="2">
    <source>
        <dbReference type="ARBA" id="ARBA00022771"/>
    </source>
</evidence>
<proteinExistence type="predicted"/>
<dbReference type="SMART" id="SM00360">
    <property type="entry name" value="RRM"/>
    <property type="match status" value="1"/>
</dbReference>
<dbReference type="Proteomes" id="UP000774617">
    <property type="component" value="Unassembled WGS sequence"/>
</dbReference>
<evidence type="ECO:0000256" key="1">
    <source>
        <dbReference type="ARBA" id="ARBA00022723"/>
    </source>
</evidence>
<dbReference type="InterPro" id="IPR000504">
    <property type="entry name" value="RRM_dom"/>
</dbReference>
<evidence type="ECO:0000259" key="7">
    <source>
        <dbReference type="PROSITE" id="PS50102"/>
    </source>
</evidence>
<evidence type="ECO:0000256" key="5">
    <source>
        <dbReference type="PROSITE-ProRule" id="PRU00723"/>
    </source>
</evidence>
<feature type="compositionally biased region" description="Basic and acidic residues" evidence="6">
    <location>
        <begin position="8"/>
        <end position="40"/>
    </location>
</feature>
<keyword evidence="10" id="KW-1185">Reference proteome</keyword>
<dbReference type="CDD" id="cd00590">
    <property type="entry name" value="RRM_SF"/>
    <property type="match status" value="1"/>
</dbReference>
<dbReference type="PROSITE" id="PS50103">
    <property type="entry name" value="ZF_C3H1"/>
    <property type="match status" value="1"/>
</dbReference>
<evidence type="ECO:0000313" key="10">
    <source>
        <dbReference type="Proteomes" id="UP000774617"/>
    </source>
</evidence>
<keyword evidence="1 5" id="KW-0479">Metal-binding</keyword>
<dbReference type="Pfam" id="PF00642">
    <property type="entry name" value="zf-CCCH"/>
    <property type="match status" value="1"/>
</dbReference>
<evidence type="ECO:0000256" key="4">
    <source>
        <dbReference type="PROSITE-ProRule" id="PRU00176"/>
    </source>
</evidence>
<dbReference type="Gene3D" id="3.30.70.330">
    <property type="match status" value="1"/>
</dbReference>